<keyword evidence="4" id="KW-1185">Reference proteome</keyword>
<accession>A0A6N9Q5J1</accession>
<dbReference type="Gene3D" id="3.40.30.10">
    <property type="entry name" value="Glutaredoxin"/>
    <property type="match status" value="1"/>
</dbReference>
<name>A0A6N9Q5J1_9BACL</name>
<dbReference type="GO" id="GO:0016209">
    <property type="term" value="F:antioxidant activity"/>
    <property type="evidence" value="ECO:0007669"/>
    <property type="project" value="InterPro"/>
</dbReference>
<dbReference type="PANTHER" id="PTHR42852:SF1">
    <property type="entry name" value="THIOREDOXIN-LIKE PROTEIN YNEN"/>
    <property type="match status" value="1"/>
</dbReference>
<proteinExistence type="predicted"/>
<protein>
    <submittedName>
        <fullName evidence="3">TlpA family protein disulfide reductase</fullName>
    </submittedName>
</protein>
<dbReference type="PROSITE" id="PS51352">
    <property type="entry name" value="THIOREDOXIN_2"/>
    <property type="match status" value="1"/>
</dbReference>
<feature type="domain" description="Thioredoxin" evidence="2">
    <location>
        <begin position="39"/>
        <end position="179"/>
    </location>
</feature>
<evidence type="ECO:0000313" key="4">
    <source>
        <dbReference type="Proteomes" id="UP000448943"/>
    </source>
</evidence>
<dbReference type="InterPro" id="IPR036249">
    <property type="entry name" value="Thioredoxin-like_sf"/>
</dbReference>
<dbReference type="AlphaFoldDB" id="A0A6N9Q5J1"/>
<dbReference type="PROSITE" id="PS00194">
    <property type="entry name" value="THIOREDOXIN_1"/>
    <property type="match status" value="1"/>
</dbReference>
<dbReference type="InterPro" id="IPR050553">
    <property type="entry name" value="Thioredoxin_ResA/DsbE_sf"/>
</dbReference>
<dbReference type="PANTHER" id="PTHR42852">
    <property type="entry name" value="THIOL:DISULFIDE INTERCHANGE PROTEIN DSBE"/>
    <property type="match status" value="1"/>
</dbReference>
<reference evidence="3 4" key="1">
    <citation type="submission" date="2019-01" db="EMBL/GenBank/DDBJ databases">
        <title>Chengkuizengella sp. nov., isolated from deep-sea sediment of East Pacific Ocean.</title>
        <authorList>
            <person name="Yang J."/>
            <person name="Lai Q."/>
            <person name="Shao Z."/>
        </authorList>
    </citation>
    <scope>NUCLEOTIDE SEQUENCE [LARGE SCALE GENOMIC DNA]</scope>
    <source>
        <strain evidence="3 4">YPA3-1-1</strain>
    </source>
</reference>
<evidence type="ECO:0000313" key="3">
    <source>
        <dbReference type="EMBL" id="NBI30096.1"/>
    </source>
</evidence>
<dbReference type="Pfam" id="PF00578">
    <property type="entry name" value="AhpC-TSA"/>
    <property type="match status" value="1"/>
</dbReference>
<dbReference type="GO" id="GO:0016491">
    <property type="term" value="F:oxidoreductase activity"/>
    <property type="evidence" value="ECO:0007669"/>
    <property type="project" value="InterPro"/>
</dbReference>
<dbReference type="SUPFAM" id="SSF52833">
    <property type="entry name" value="Thioredoxin-like"/>
    <property type="match status" value="1"/>
</dbReference>
<comment type="caution">
    <text evidence="3">The sequence shown here is derived from an EMBL/GenBank/DDBJ whole genome shotgun (WGS) entry which is preliminary data.</text>
</comment>
<dbReference type="InterPro" id="IPR013766">
    <property type="entry name" value="Thioredoxin_domain"/>
</dbReference>
<dbReference type="InterPro" id="IPR017937">
    <property type="entry name" value="Thioredoxin_CS"/>
</dbReference>
<dbReference type="InterPro" id="IPR000866">
    <property type="entry name" value="AhpC/TSA"/>
</dbReference>
<organism evidence="3 4">
    <name type="scientific">Chengkuizengella marina</name>
    <dbReference type="NCBI Taxonomy" id="2507566"/>
    <lineage>
        <taxon>Bacteria</taxon>
        <taxon>Bacillati</taxon>
        <taxon>Bacillota</taxon>
        <taxon>Bacilli</taxon>
        <taxon>Bacillales</taxon>
        <taxon>Paenibacillaceae</taxon>
        <taxon>Chengkuizengella</taxon>
    </lineage>
</organism>
<dbReference type="Proteomes" id="UP000448943">
    <property type="component" value="Unassembled WGS sequence"/>
</dbReference>
<dbReference type="CDD" id="cd02966">
    <property type="entry name" value="TlpA_like_family"/>
    <property type="match status" value="1"/>
</dbReference>
<dbReference type="RefSeq" id="WP_160646902.1">
    <property type="nucleotide sequence ID" value="NZ_SIJB01000029.1"/>
</dbReference>
<sequence>MKKGSIIIGLLVSVVTLSILFFDGEEEARSVALRNKMFAEIGGEAPAFSLRTLQNNEVYKFDNNLGKPMIINFWASWCGPCKLEAPELVKLYDKYQPAIEIVAINITAEDSLKSAIKFAQTYGFQFPVLMDEDAEVADAYIVQAIPTTYFIDKDGMIVDKVLGSVEPEILEKKLKGLID</sequence>
<dbReference type="EMBL" id="SIJB01000029">
    <property type="protein sequence ID" value="NBI30096.1"/>
    <property type="molecule type" value="Genomic_DNA"/>
</dbReference>
<dbReference type="OrthoDB" id="25753at2"/>
<evidence type="ECO:0000259" key="2">
    <source>
        <dbReference type="PROSITE" id="PS51352"/>
    </source>
</evidence>
<keyword evidence="1" id="KW-1015">Disulfide bond</keyword>
<gene>
    <name evidence="3" type="ORF">ERL59_14185</name>
</gene>
<evidence type="ECO:0000256" key="1">
    <source>
        <dbReference type="ARBA" id="ARBA00023157"/>
    </source>
</evidence>